<evidence type="ECO:0000313" key="2">
    <source>
        <dbReference type="Proteomes" id="UP001469553"/>
    </source>
</evidence>
<dbReference type="Proteomes" id="UP001469553">
    <property type="component" value="Unassembled WGS sequence"/>
</dbReference>
<proteinExistence type="predicted"/>
<gene>
    <name evidence="1" type="ORF">AMECASPLE_007094</name>
</gene>
<sequence>MRIHRIFQDSEVAIQEKGESDVEMSSFNQLRDAIRQIRCLCHGGGDNKSIKIILKYYYSHPSLEHHLSLQLKPLQPCPKAEN</sequence>
<keyword evidence="2" id="KW-1185">Reference proteome</keyword>
<evidence type="ECO:0000313" key="1">
    <source>
        <dbReference type="EMBL" id="MEQ2294752.1"/>
    </source>
</evidence>
<comment type="caution">
    <text evidence="1">The sequence shown here is derived from an EMBL/GenBank/DDBJ whole genome shotgun (WGS) entry which is preliminary data.</text>
</comment>
<dbReference type="EMBL" id="JAHRIP010037975">
    <property type="protein sequence ID" value="MEQ2294752.1"/>
    <property type="molecule type" value="Genomic_DNA"/>
</dbReference>
<name>A0ABV0YMD8_9TELE</name>
<accession>A0ABV0YMD8</accession>
<organism evidence="1 2">
    <name type="scientific">Ameca splendens</name>
    <dbReference type="NCBI Taxonomy" id="208324"/>
    <lineage>
        <taxon>Eukaryota</taxon>
        <taxon>Metazoa</taxon>
        <taxon>Chordata</taxon>
        <taxon>Craniata</taxon>
        <taxon>Vertebrata</taxon>
        <taxon>Euteleostomi</taxon>
        <taxon>Actinopterygii</taxon>
        <taxon>Neopterygii</taxon>
        <taxon>Teleostei</taxon>
        <taxon>Neoteleostei</taxon>
        <taxon>Acanthomorphata</taxon>
        <taxon>Ovalentaria</taxon>
        <taxon>Atherinomorphae</taxon>
        <taxon>Cyprinodontiformes</taxon>
        <taxon>Goodeidae</taxon>
        <taxon>Ameca</taxon>
    </lineage>
</organism>
<reference evidence="1 2" key="1">
    <citation type="submission" date="2021-06" db="EMBL/GenBank/DDBJ databases">
        <authorList>
            <person name="Palmer J.M."/>
        </authorList>
    </citation>
    <scope>NUCLEOTIDE SEQUENCE [LARGE SCALE GENOMIC DNA]</scope>
    <source>
        <strain evidence="1 2">AS_MEX2019</strain>
        <tissue evidence="1">Muscle</tissue>
    </source>
</reference>
<protein>
    <submittedName>
        <fullName evidence="1">Uncharacterized protein</fullName>
    </submittedName>
</protein>